<dbReference type="EMBL" id="NBSK02000008">
    <property type="protein sequence ID" value="KAJ0190833.1"/>
    <property type="molecule type" value="Genomic_DNA"/>
</dbReference>
<dbReference type="AlphaFoldDB" id="A0A9R1UPV8"/>
<comment type="caution">
    <text evidence="1">The sequence shown here is derived from an EMBL/GenBank/DDBJ whole genome shotgun (WGS) entry which is preliminary data.</text>
</comment>
<keyword evidence="2" id="KW-1185">Reference proteome</keyword>
<name>A0A9R1UPV8_LACSA</name>
<evidence type="ECO:0000313" key="1">
    <source>
        <dbReference type="EMBL" id="KAJ0190833.1"/>
    </source>
</evidence>
<proteinExistence type="predicted"/>
<dbReference type="Proteomes" id="UP000235145">
    <property type="component" value="Unassembled WGS sequence"/>
</dbReference>
<evidence type="ECO:0000313" key="2">
    <source>
        <dbReference type="Proteomes" id="UP000235145"/>
    </source>
</evidence>
<organism evidence="1 2">
    <name type="scientific">Lactuca sativa</name>
    <name type="common">Garden lettuce</name>
    <dbReference type="NCBI Taxonomy" id="4236"/>
    <lineage>
        <taxon>Eukaryota</taxon>
        <taxon>Viridiplantae</taxon>
        <taxon>Streptophyta</taxon>
        <taxon>Embryophyta</taxon>
        <taxon>Tracheophyta</taxon>
        <taxon>Spermatophyta</taxon>
        <taxon>Magnoliopsida</taxon>
        <taxon>eudicotyledons</taxon>
        <taxon>Gunneridae</taxon>
        <taxon>Pentapetalae</taxon>
        <taxon>asterids</taxon>
        <taxon>campanulids</taxon>
        <taxon>Asterales</taxon>
        <taxon>Asteraceae</taxon>
        <taxon>Cichorioideae</taxon>
        <taxon>Cichorieae</taxon>
        <taxon>Lactucinae</taxon>
        <taxon>Lactuca</taxon>
    </lineage>
</organism>
<reference evidence="1 2" key="1">
    <citation type="journal article" date="2017" name="Nat. Commun.">
        <title>Genome assembly with in vitro proximity ligation data and whole-genome triplication in lettuce.</title>
        <authorList>
            <person name="Reyes-Chin-Wo S."/>
            <person name="Wang Z."/>
            <person name="Yang X."/>
            <person name="Kozik A."/>
            <person name="Arikit S."/>
            <person name="Song C."/>
            <person name="Xia L."/>
            <person name="Froenicke L."/>
            <person name="Lavelle D.O."/>
            <person name="Truco M.J."/>
            <person name="Xia R."/>
            <person name="Zhu S."/>
            <person name="Xu C."/>
            <person name="Xu H."/>
            <person name="Xu X."/>
            <person name="Cox K."/>
            <person name="Korf I."/>
            <person name="Meyers B.C."/>
            <person name="Michelmore R.W."/>
        </authorList>
    </citation>
    <scope>NUCLEOTIDE SEQUENCE [LARGE SCALE GENOMIC DNA]</scope>
    <source>
        <strain evidence="2">cv. Salinas</strain>
        <tissue evidence="1">Seedlings</tissue>
    </source>
</reference>
<protein>
    <submittedName>
        <fullName evidence="1">Uncharacterized protein</fullName>
    </submittedName>
</protein>
<accession>A0A9R1UPV8</accession>
<gene>
    <name evidence="1" type="ORF">LSAT_V11C800425490</name>
</gene>
<sequence length="96" mass="11554">MFYNNDSWSRNVRVWKQEIDDYEGGYLRLWSSKGLLLLELRSLKGLSSLRRHIFQTLTPMKMHLALASWIFLKKFSKPPQHYVMISFLTYCVMKTY</sequence>